<keyword evidence="2" id="KW-1015">Disulfide bond</keyword>
<dbReference type="PANTHER" id="PTHR46115">
    <property type="entry name" value="THIOREDOXIN-LIKE PROTEIN 1"/>
    <property type="match status" value="1"/>
</dbReference>
<dbReference type="SUPFAM" id="SSF52833">
    <property type="entry name" value="Thioredoxin-like"/>
    <property type="match status" value="1"/>
</dbReference>
<evidence type="ECO:0000313" key="5">
    <source>
        <dbReference type="Proteomes" id="UP001174934"/>
    </source>
</evidence>
<dbReference type="PROSITE" id="PS51352">
    <property type="entry name" value="THIOREDOXIN_2"/>
    <property type="match status" value="1"/>
</dbReference>
<accession>A0AA39XPQ3</accession>
<evidence type="ECO:0000256" key="1">
    <source>
        <dbReference type="ARBA" id="ARBA00008987"/>
    </source>
</evidence>
<dbReference type="InterPro" id="IPR036249">
    <property type="entry name" value="Thioredoxin-like_sf"/>
</dbReference>
<dbReference type="AlphaFoldDB" id="A0AA39XPQ3"/>
<dbReference type="EMBL" id="JAULSR010000001">
    <property type="protein sequence ID" value="KAK0637451.1"/>
    <property type="molecule type" value="Genomic_DNA"/>
</dbReference>
<evidence type="ECO:0000313" key="4">
    <source>
        <dbReference type="EMBL" id="KAK0637451.1"/>
    </source>
</evidence>
<dbReference type="CDD" id="cd02947">
    <property type="entry name" value="TRX_family"/>
    <property type="match status" value="1"/>
</dbReference>
<protein>
    <submittedName>
        <fullName evidence="4">Thioredoxin-like protein</fullName>
    </submittedName>
</protein>
<gene>
    <name evidence="4" type="ORF">B0T17DRAFT_521701</name>
</gene>
<evidence type="ECO:0000256" key="2">
    <source>
        <dbReference type="ARBA" id="ARBA00023157"/>
    </source>
</evidence>
<comment type="similarity">
    <text evidence="1">Belongs to the thioredoxin family.</text>
</comment>
<evidence type="ECO:0000259" key="3">
    <source>
        <dbReference type="PROSITE" id="PS51352"/>
    </source>
</evidence>
<dbReference type="PRINTS" id="PR00421">
    <property type="entry name" value="THIOREDOXIN"/>
</dbReference>
<organism evidence="4 5">
    <name type="scientific">Bombardia bombarda</name>
    <dbReference type="NCBI Taxonomy" id="252184"/>
    <lineage>
        <taxon>Eukaryota</taxon>
        <taxon>Fungi</taxon>
        <taxon>Dikarya</taxon>
        <taxon>Ascomycota</taxon>
        <taxon>Pezizomycotina</taxon>
        <taxon>Sordariomycetes</taxon>
        <taxon>Sordariomycetidae</taxon>
        <taxon>Sordariales</taxon>
        <taxon>Lasiosphaeriaceae</taxon>
        <taxon>Bombardia</taxon>
    </lineage>
</organism>
<proteinExistence type="inferred from homology"/>
<sequence length="151" mass="16141">MSEPVLIKTDDEFGSLIASTKYVVVDFWAEWCPPCKAIGPLFAKLSKDHSVDNQLTFAKVDIDTTPEVAKKFGIRSIPTFLFFEDGKLQSLDLKDKVSGGGVVLSEDGKITQLRGADPRSLTTIAGELGKLAKESLTPAPAAADTQTLAAA</sequence>
<reference evidence="4" key="1">
    <citation type="submission" date="2023-06" db="EMBL/GenBank/DDBJ databases">
        <title>Genome-scale phylogeny and comparative genomics of the fungal order Sordariales.</title>
        <authorList>
            <consortium name="Lawrence Berkeley National Laboratory"/>
            <person name="Hensen N."/>
            <person name="Bonometti L."/>
            <person name="Westerberg I."/>
            <person name="Brannstrom I.O."/>
            <person name="Guillou S."/>
            <person name="Cros-Aarteil S."/>
            <person name="Calhoun S."/>
            <person name="Haridas S."/>
            <person name="Kuo A."/>
            <person name="Mondo S."/>
            <person name="Pangilinan J."/>
            <person name="Riley R."/>
            <person name="LaButti K."/>
            <person name="Andreopoulos B."/>
            <person name="Lipzen A."/>
            <person name="Chen C."/>
            <person name="Yanf M."/>
            <person name="Daum C."/>
            <person name="Ng V."/>
            <person name="Clum A."/>
            <person name="Steindorff A."/>
            <person name="Ohm R."/>
            <person name="Martin F."/>
            <person name="Silar P."/>
            <person name="Natvig D."/>
            <person name="Lalanne C."/>
            <person name="Gautier V."/>
            <person name="Ament-velasquez S.L."/>
            <person name="Kruys A."/>
            <person name="Hutchinson M.I."/>
            <person name="Powell A.J."/>
            <person name="Barry K."/>
            <person name="Miller A.N."/>
            <person name="Grigoriev I.V."/>
            <person name="Debuchy R."/>
            <person name="Gladieux P."/>
            <person name="Thoren M.H."/>
            <person name="Johannesson H."/>
        </authorList>
    </citation>
    <scope>NUCLEOTIDE SEQUENCE</scope>
    <source>
        <strain evidence="4">SMH3391-2</strain>
    </source>
</reference>
<comment type="caution">
    <text evidence="4">The sequence shown here is derived from an EMBL/GenBank/DDBJ whole genome shotgun (WGS) entry which is preliminary data.</text>
</comment>
<dbReference type="Gene3D" id="3.40.30.10">
    <property type="entry name" value="Glutaredoxin"/>
    <property type="match status" value="1"/>
</dbReference>
<dbReference type="Proteomes" id="UP001174934">
    <property type="component" value="Unassembled WGS sequence"/>
</dbReference>
<name>A0AA39XPQ3_9PEZI</name>
<feature type="domain" description="Thioredoxin" evidence="3">
    <location>
        <begin position="1"/>
        <end position="133"/>
    </location>
</feature>
<dbReference type="InterPro" id="IPR017937">
    <property type="entry name" value="Thioredoxin_CS"/>
</dbReference>
<dbReference type="InterPro" id="IPR013766">
    <property type="entry name" value="Thioredoxin_domain"/>
</dbReference>
<dbReference type="Pfam" id="PF00085">
    <property type="entry name" value="Thioredoxin"/>
    <property type="match status" value="1"/>
</dbReference>
<dbReference type="PROSITE" id="PS00194">
    <property type="entry name" value="THIOREDOXIN_1"/>
    <property type="match status" value="1"/>
</dbReference>
<keyword evidence="5" id="KW-1185">Reference proteome</keyword>